<reference evidence="3" key="2">
    <citation type="journal article" date="2015" name="ISME J.">
        <title>A new class of marine Euryarchaeota group II from the Mediterranean deep chlorophyll maximum.</title>
        <authorList>
            <person name="Martin-Cuadrado A.B."/>
            <person name="Garcia-Heredia I."/>
            <person name="Molto A.G."/>
            <person name="Lopez-Ubeda R."/>
            <person name="Kimes N."/>
            <person name="Lopez-Garcia P."/>
            <person name="Moreira D."/>
            <person name="Rodriguez-Valera F."/>
        </authorList>
    </citation>
    <scope>NUCLEOTIDE SEQUENCE</scope>
</reference>
<accession>A0A1B1T9F5</accession>
<evidence type="ECO:0000256" key="1">
    <source>
        <dbReference type="ARBA" id="ARBA00006484"/>
    </source>
</evidence>
<dbReference type="PRINTS" id="PR00080">
    <property type="entry name" value="SDRFAMILY"/>
</dbReference>
<evidence type="ECO:0000256" key="2">
    <source>
        <dbReference type="ARBA" id="ARBA00023002"/>
    </source>
</evidence>
<dbReference type="NCBIfam" id="NF005559">
    <property type="entry name" value="PRK07231.1"/>
    <property type="match status" value="1"/>
</dbReference>
<dbReference type="InterPro" id="IPR020904">
    <property type="entry name" value="Sc_DH/Rdtase_CS"/>
</dbReference>
<dbReference type="FunFam" id="3.40.50.720:FF:000084">
    <property type="entry name" value="Short-chain dehydrogenase reductase"/>
    <property type="match status" value="1"/>
</dbReference>
<dbReference type="Gene3D" id="3.40.50.720">
    <property type="entry name" value="NAD(P)-binding Rossmann-like Domain"/>
    <property type="match status" value="1"/>
</dbReference>
<dbReference type="InterPro" id="IPR036291">
    <property type="entry name" value="NAD(P)-bd_dom_sf"/>
</dbReference>
<dbReference type="EMBL" id="KP211804">
    <property type="protein sequence ID" value="ANV78916.1"/>
    <property type="molecule type" value="Genomic_DNA"/>
</dbReference>
<reference evidence="3" key="1">
    <citation type="submission" date="2014-11" db="EMBL/GenBank/DDBJ databases">
        <authorList>
            <person name="Zhu J."/>
            <person name="Qi W."/>
            <person name="Song R."/>
        </authorList>
    </citation>
    <scope>NUCLEOTIDE SEQUENCE</scope>
</reference>
<dbReference type="AlphaFoldDB" id="A0A1B1T9F5"/>
<dbReference type="PROSITE" id="PS00061">
    <property type="entry name" value="ADH_SHORT"/>
    <property type="match status" value="1"/>
</dbReference>
<dbReference type="Pfam" id="PF13561">
    <property type="entry name" value="adh_short_C2"/>
    <property type="match status" value="1"/>
</dbReference>
<dbReference type="InterPro" id="IPR002347">
    <property type="entry name" value="SDR_fam"/>
</dbReference>
<dbReference type="CDD" id="cd05233">
    <property type="entry name" value="SDR_c"/>
    <property type="match status" value="1"/>
</dbReference>
<keyword evidence="2" id="KW-0560">Oxidoreductase</keyword>
<proteinExistence type="inferred from homology"/>
<dbReference type="PANTHER" id="PTHR42760">
    <property type="entry name" value="SHORT-CHAIN DEHYDROGENASES/REDUCTASES FAMILY MEMBER"/>
    <property type="match status" value="1"/>
</dbReference>
<dbReference type="SUPFAM" id="SSF51735">
    <property type="entry name" value="NAD(P)-binding Rossmann-fold domains"/>
    <property type="match status" value="1"/>
</dbReference>
<sequence>MSNLLEGKTAIITGGSKGIGYSVAERFMNEGAKVIICSRNGSELSEAASKLSCESYQLDVSDSKGVKSMAEWFSKEHEKLDILVNNAGLIRPGSIADTTEEDWDLQINVNLKGPFLMSNNFLPIMISGSSILNISSTVGLRSMRGAVAYCASKAGVVNLTKAMALDLAGKIRVNCICPAVVDTPMVAERVSKGNVSRKMLESVQPIGRMGKPEEIAAMALHLCGPEAEWTTGSIITVDGGQTAA</sequence>
<dbReference type="GO" id="GO:0016616">
    <property type="term" value="F:oxidoreductase activity, acting on the CH-OH group of donors, NAD or NADP as acceptor"/>
    <property type="evidence" value="ECO:0007669"/>
    <property type="project" value="TreeGrafter"/>
</dbReference>
<protein>
    <submittedName>
        <fullName evidence="3">Uncharacterized protein</fullName>
    </submittedName>
</protein>
<dbReference type="PANTHER" id="PTHR42760:SF133">
    <property type="entry name" value="3-OXOACYL-[ACYL-CARRIER-PROTEIN] REDUCTASE"/>
    <property type="match status" value="1"/>
</dbReference>
<evidence type="ECO:0000313" key="3">
    <source>
        <dbReference type="EMBL" id="ANV78916.1"/>
    </source>
</evidence>
<comment type="similarity">
    <text evidence="1">Belongs to the short-chain dehydrogenases/reductases (SDR) family.</text>
</comment>
<dbReference type="PRINTS" id="PR00081">
    <property type="entry name" value="GDHRDH"/>
</dbReference>
<organism evidence="3">
    <name type="scientific">uncultured Poseidoniia archaeon</name>
    <dbReference type="NCBI Taxonomy" id="1697135"/>
    <lineage>
        <taxon>Archaea</taxon>
        <taxon>Methanobacteriati</taxon>
        <taxon>Thermoplasmatota</taxon>
        <taxon>Candidatus Poseidoniia</taxon>
        <taxon>environmental samples</taxon>
    </lineage>
</organism>
<name>A0A1B1T9F5_9ARCH</name>